<dbReference type="Proteomes" id="UP001589654">
    <property type="component" value="Unassembled WGS sequence"/>
</dbReference>
<comment type="similarity">
    <text evidence="1">Belongs to the 'phage' integrase family.</text>
</comment>
<dbReference type="RefSeq" id="WP_290246668.1">
    <property type="nucleotide sequence ID" value="NZ_JAUFQT010000001.1"/>
</dbReference>
<protein>
    <submittedName>
        <fullName evidence="8">Tyrosine-type recombinase/integrase</fullName>
    </submittedName>
</protein>
<reference evidence="8 9" key="1">
    <citation type="submission" date="2024-09" db="EMBL/GenBank/DDBJ databases">
        <authorList>
            <person name="Sun Q."/>
            <person name="Mori K."/>
        </authorList>
    </citation>
    <scope>NUCLEOTIDE SEQUENCE [LARGE SCALE GENOMIC DNA]</scope>
    <source>
        <strain evidence="8 9">CECT 7682</strain>
    </source>
</reference>
<evidence type="ECO:0000313" key="8">
    <source>
        <dbReference type="EMBL" id="MFB9210410.1"/>
    </source>
</evidence>
<dbReference type="PANTHER" id="PTHR30349:SF64">
    <property type="entry name" value="PROPHAGE INTEGRASE INTD-RELATED"/>
    <property type="match status" value="1"/>
</dbReference>
<feature type="domain" description="Tyr recombinase" evidence="6">
    <location>
        <begin position="190"/>
        <end position="363"/>
    </location>
</feature>
<gene>
    <name evidence="8" type="ORF">ACFFUR_01205</name>
</gene>
<dbReference type="PROSITE" id="PS51900">
    <property type="entry name" value="CB"/>
    <property type="match status" value="1"/>
</dbReference>
<keyword evidence="9" id="KW-1185">Reference proteome</keyword>
<dbReference type="EMBL" id="JBHMEW010000008">
    <property type="protein sequence ID" value="MFB9210410.1"/>
    <property type="molecule type" value="Genomic_DNA"/>
</dbReference>
<keyword evidence="2" id="KW-0229">DNA integration</keyword>
<dbReference type="InterPro" id="IPR010998">
    <property type="entry name" value="Integrase_recombinase_N"/>
</dbReference>
<dbReference type="InterPro" id="IPR013762">
    <property type="entry name" value="Integrase-like_cat_sf"/>
</dbReference>
<organism evidence="8 9">
    <name type="scientific">Echinicola jeungdonensis</name>
    <dbReference type="NCBI Taxonomy" id="709343"/>
    <lineage>
        <taxon>Bacteria</taxon>
        <taxon>Pseudomonadati</taxon>
        <taxon>Bacteroidota</taxon>
        <taxon>Cytophagia</taxon>
        <taxon>Cytophagales</taxon>
        <taxon>Cyclobacteriaceae</taxon>
        <taxon>Echinicola</taxon>
    </lineage>
</organism>
<dbReference type="SUPFAM" id="SSF56349">
    <property type="entry name" value="DNA breaking-rejoining enzymes"/>
    <property type="match status" value="1"/>
</dbReference>
<dbReference type="InterPro" id="IPR004107">
    <property type="entry name" value="Integrase_SAM-like_N"/>
</dbReference>
<dbReference type="PROSITE" id="PS51898">
    <property type="entry name" value="TYR_RECOMBINASE"/>
    <property type="match status" value="1"/>
</dbReference>
<evidence type="ECO:0000313" key="9">
    <source>
        <dbReference type="Proteomes" id="UP001589654"/>
    </source>
</evidence>
<keyword evidence="4" id="KW-0233">DNA recombination</keyword>
<dbReference type="InterPro" id="IPR044068">
    <property type="entry name" value="CB"/>
</dbReference>
<name>A0ABV5J2I8_9BACT</name>
<sequence>MKSIVLKNGFFGKVPVVKLEFPYDFELKETVKSFPECQWDIQEKVWWVPYSDDIIERLLSYFKGKVWLDYSRFRKLDKTEMPAQLPPISEKLKKEILEFEDWMRNKRYSESTINTYIGGLILFFRFLENKSLEEIKNEDLEKFHKEYIIARQYSISFQSQVINAVKLFFSIRENRKLDPEIIHRPRKEKLLPNVLSKEEVKRILEVHKNVKHRTMLSLVYACGLRRSELLNLKISDVDSKRGLLIVRQSKGKKDRVVPLSEKIVGLLRQYYKSERPNIYLFEGGKSNTKYSEGSLQKIMKSALRKTGITKPVTLHWLRHSFATHLLENGTDLRYIQEILGHNSSRTTEIYTHVSDNSIRRVKSPFDDL</sequence>
<dbReference type="Gene3D" id="1.10.443.10">
    <property type="entry name" value="Intergrase catalytic core"/>
    <property type="match status" value="1"/>
</dbReference>
<proteinExistence type="inferred from homology"/>
<evidence type="ECO:0000256" key="4">
    <source>
        <dbReference type="ARBA" id="ARBA00023172"/>
    </source>
</evidence>
<dbReference type="InterPro" id="IPR050090">
    <property type="entry name" value="Tyrosine_recombinase_XerCD"/>
</dbReference>
<evidence type="ECO:0000256" key="2">
    <source>
        <dbReference type="ARBA" id="ARBA00022908"/>
    </source>
</evidence>
<dbReference type="InterPro" id="IPR002104">
    <property type="entry name" value="Integrase_catalytic"/>
</dbReference>
<comment type="caution">
    <text evidence="8">The sequence shown here is derived from an EMBL/GenBank/DDBJ whole genome shotgun (WGS) entry which is preliminary data.</text>
</comment>
<evidence type="ECO:0000256" key="5">
    <source>
        <dbReference type="PROSITE-ProRule" id="PRU01248"/>
    </source>
</evidence>
<evidence type="ECO:0000256" key="3">
    <source>
        <dbReference type="ARBA" id="ARBA00023125"/>
    </source>
</evidence>
<dbReference type="PANTHER" id="PTHR30349">
    <property type="entry name" value="PHAGE INTEGRASE-RELATED"/>
    <property type="match status" value="1"/>
</dbReference>
<dbReference type="InterPro" id="IPR011010">
    <property type="entry name" value="DNA_brk_join_enz"/>
</dbReference>
<dbReference type="Gene3D" id="1.10.150.130">
    <property type="match status" value="1"/>
</dbReference>
<keyword evidence="3 5" id="KW-0238">DNA-binding</keyword>
<evidence type="ECO:0000256" key="1">
    <source>
        <dbReference type="ARBA" id="ARBA00008857"/>
    </source>
</evidence>
<feature type="domain" description="Core-binding (CB)" evidence="7">
    <location>
        <begin position="49"/>
        <end position="128"/>
    </location>
</feature>
<dbReference type="Pfam" id="PF13495">
    <property type="entry name" value="Phage_int_SAM_4"/>
    <property type="match status" value="1"/>
</dbReference>
<evidence type="ECO:0000259" key="6">
    <source>
        <dbReference type="PROSITE" id="PS51898"/>
    </source>
</evidence>
<dbReference type="Pfam" id="PF00589">
    <property type="entry name" value="Phage_integrase"/>
    <property type="match status" value="1"/>
</dbReference>
<evidence type="ECO:0000259" key="7">
    <source>
        <dbReference type="PROSITE" id="PS51900"/>
    </source>
</evidence>
<accession>A0ABV5J2I8</accession>